<feature type="region of interest" description="Disordered" evidence="2">
    <location>
        <begin position="644"/>
        <end position="722"/>
    </location>
</feature>
<feature type="compositionally biased region" description="Polar residues" evidence="2">
    <location>
        <begin position="1040"/>
        <end position="1068"/>
    </location>
</feature>
<keyword evidence="1" id="KW-0863">Zinc-finger</keyword>
<feature type="region of interest" description="Disordered" evidence="2">
    <location>
        <begin position="855"/>
        <end position="874"/>
    </location>
</feature>
<dbReference type="InterPro" id="IPR013087">
    <property type="entry name" value="Znf_C2H2_type"/>
</dbReference>
<keyword evidence="4" id="KW-1185">Reference proteome</keyword>
<feature type="region of interest" description="Disordered" evidence="2">
    <location>
        <begin position="1081"/>
        <end position="1101"/>
    </location>
</feature>
<feature type="region of interest" description="Disordered" evidence="2">
    <location>
        <begin position="186"/>
        <end position="212"/>
    </location>
</feature>
<evidence type="ECO:0000313" key="4">
    <source>
        <dbReference type="Proteomes" id="UP000887563"/>
    </source>
</evidence>
<evidence type="ECO:0000256" key="1">
    <source>
        <dbReference type="PROSITE-ProRule" id="PRU00042"/>
    </source>
</evidence>
<sequence length="1355" mass="154520">MSNHQINQSVSIQNSTTFPLTTTTYSPIKQELSNNSNISFALQQQQLDRNVPNPLLDRRRSSGSIPVFSNNESQHNLFKGEESPRHQSFGAQPKNISNIRFSQEIPSYTMQNNPIGNTFNVAQQNAMLMPDKEHQKQTKKESAGFGIEEKPIHECDACGKRLCSSRSLKRHKSTCKRVKAVTEQLQVDFGSPPPPKPENISETKAKDQQNIQKQIRKISGANQISNDNKNNEKVNLTQPVLRQSSSESINTQQPFVLSQPPPQNSSLASNNSSPIKFCNNSDSQNCGGLSSPSLVIQQQQQFYSKQPSYSSAQIQVLKQENDSKKDMEIPFKLTPVTAMDEPNKVSDVVDSVVAKLRLQNSGISGRIPTNCNTNTCNISTNNSQQQQQFLPPQQHFNVPIEWNETTNMPIQQFCESQQLAPTMLYYTPVSHQQQHLQQRQQQFSGDINNPHGIVPNQIEQTKCPQSKPLMPPIQQQHSWQPMNPPNLQISQQPQPILAAQRNNSSENTNLLPTMLNESSSTNSERAEKFTCQYNNNEQIIKKQQSIDGQNNSGDIKNVLTECQTEKLPNSMGIKSTILSSPPQQQPRQRADIGNTSKNIYRYLCPECDKPYSCRKNVKRHRISQHKVPAQEAQDGQIKRIRLTEADLQKDGNKSKQANNKPKEIKKEEIEKEQKNKLKEKELSRDEMSRQNSTTSLTSPTRPHILQSPEHQQNQQQPFVAPLQKQQQQQIFQKQPPMQIIRDEKQYQTQQRHPYYLPYPPINQSQQEQRFVGQQLLDEQQQTFYEIPQHQQQFIQQQHQYNYQQQQQNLLYLDSQQQNKKYQQQQQYYGSQILSYPPPPPPPPQAFQQQQQKIIMVQQQQQPGPSHSNNSNNNRLNTFYSQNNYPQQYTTIINNQNNEYPITYQEGYYQQQQQIEQQQQRQFVAYNNNSFAETLDCWEQIKSDVDTGPAAVVDADAIEMARIVEDLKRTEEVTEKRQQVRIVQQQTIKRQQKQQNLQFRQLDTGMIVGSENIINGDNSSEMFQQNPNIQRKAVELAEADTTFSPPSQPDDSLSRQISHQSHQGVGTQQYQQKMIPLNHHHQIQQSPTTYHPQPLLSASHSTGQQQIFRFDVGSVNRTPKELNSVEHEKFQQIEWNYQGGINVIPSQNKYLPPQPLQPPPTQQQQQTIQQSPSFSTNISQENNLIINKLPTTTQKLTKGESLPKNKTTKTTQQSTGTFVCPACTKAYSTDYSLKRHRNVCPVLNVGKELGKGRGNSTRKRKNTNSNNIPTSSTNMETVKSLEKVVGEARMDEPHQIDPDSTMNESPPDNAGGSNSSMNRRTSVSGASTVSAPPNNGGNVEEQNKHVQMQMTTVIQL</sequence>
<keyword evidence="1" id="KW-0862">Zinc</keyword>
<feature type="compositionally biased region" description="Basic and acidic residues" evidence="2">
    <location>
        <begin position="660"/>
        <end position="688"/>
    </location>
</feature>
<feature type="domain" description="C2H2-type" evidence="3">
    <location>
        <begin position="602"/>
        <end position="625"/>
    </location>
</feature>
<feature type="compositionally biased region" description="Low complexity" evidence="2">
    <location>
        <begin position="1262"/>
        <end position="1273"/>
    </location>
</feature>
<feature type="compositionally biased region" description="Pro residues" evidence="2">
    <location>
        <begin position="1151"/>
        <end position="1160"/>
    </location>
</feature>
<reference evidence="5" key="1">
    <citation type="submission" date="2022-11" db="UniProtKB">
        <authorList>
            <consortium name="WormBaseParasite"/>
        </authorList>
    </citation>
    <scope>IDENTIFICATION</scope>
</reference>
<feature type="compositionally biased region" description="Low complexity" evidence="2">
    <location>
        <begin position="855"/>
        <end position="873"/>
    </location>
</feature>
<feature type="domain" description="C2H2-type" evidence="3">
    <location>
        <begin position="1217"/>
        <end position="1248"/>
    </location>
</feature>
<protein>
    <submittedName>
        <fullName evidence="5">C2H2-type domain-containing protein</fullName>
    </submittedName>
</protein>
<dbReference type="Proteomes" id="UP000887563">
    <property type="component" value="Unplaced"/>
</dbReference>
<feature type="region of interest" description="Disordered" evidence="2">
    <location>
        <begin position="1245"/>
        <end position="1274"/>
    </location>
</feature>
<dbReference type="PROSITE" id="PS50157">
    <property type="entry name" value="ZINC_FINGER_C2H2_2"/>
    <property type="match status" value="2"/>
</dbReference>
<dbReference type="PROSITE" id="PS00028">
    <property type="entry name" value="ZINC_FINGER_C2H2_1"/>
    <property type="match status" value="1"/>
</dbReference>
<proteinExistence type="predicted"/>
<evidence type="ECO:0000256" key="2">
    <source>
        <dbReference type="SAM" id="MobiDB-lite"/>
    </source>
</evidence>
<feature type="compositionally biased region" description="Polar residues" evidence="2">
    <location>
        <begin position="264"/>
        <end position="275"/>
    </location>
</feature>
<feature type="compositionally biased region" description="Basic and acidic residues" evidence="2">
    <location>
        <begin position="644"/>
        <end position="653"/>
    </location>
</feature>
<keyword evidence="1" id="KW-0479">Metal-binding</keyword>
<feature type="compositionally biased region" description="Polar residues" evidence="2">
    <location>
        <begin position="241"/>
        <end position="256"/>
    </location>
</feature>
<feature type="region of interest" description="Disordered" evidence="2">
    <location>
        <begin position="241"/>
        <end position="275"/>
    </location>
</feature>
<feature type="region of interest" description="Disordered" evidence="2">
    <location>
        <begin position="1189"/>
        <end position="1214"/>
    </location>
</feature>
<feature type="compositionally biased region" description="Low complexity" evidence="2">
    <location>
        <begin position="711"/>
        <end position="722"/>
    </location>
</feature>
<evidence type="ECO:0000313" key="5">
    <source>
        <dbReference type="WBParaSite" id="Minc3s02826g31701"/>
    </source>
</evidence>
<dbReference type="WBParaSite" id="Minc3s02826g31701">
    <property type="protein sequence ID" value="Minc3s02826g31701"/>
    <property type="gene ID" value="Minc3s02826g31701"/>
</dbReference>
<dbReference type="GO" id="GO:0008270">
    <property type="term" value="F:zinc ion binding"/>
    <property type="evidence" value="ECO:0007669"/>
    <property type="project" value="UniProtKB-KW"/>
</dbReference>
<feature type="region of interest" description="Disordered" evidence="2">
    <location>
        <begin position="1039"/>
        <end position="1068"/>
    </location>
</feature>
<feature type="region of interest" description="Disordered" evidence="2">
    <location>
        <begin position="1145"/>
        <end position="1173"/>
    </location>
</feature>
<feature type="compositionally biased region" description="Polar residues" evidence="2">
    <location>
        <begin position="1344"/>
        <end position="1355"/>
    </location>
</feature>
<organism evidence="4 5">
    <name type="scientific">Meloidogyne incognita</name>
    <name type="common">Southern root-knot nematode worm</name>
    <name type="synonym">Oxyuris incognita</name>
    <dbReference type="NCBI Taxonomy" id="6306"/>
    <lineage>
        <taxon>Eukaryota</taxon>
        <taxon>Metazoa</taxon>
        <taxon>Ecdysozoa</taxon>
        <taxon>Nematoda</taxon>
        <taxon>Chromadorea</taxon>
        <taxon>Rhabditida</taxon>
        <taxon>Tylenchina</taxon>
        <taxon>Tylenchomorpha</taxon>
        <taxon>Tylenchoidea</taxon>
        <taxon>Meloidogynidae</taxon>
        <taxon>Meloidogyninae</taxon>
        <taxon>Meloidogyne</taxon>
        <taxon>Meloidogyne incognita group</taxon>
    </lineage>
</organism>
<name>A0A914MZC1_MELIC</name>
<accession>A0A914MZC1</accession>
<feature type="compositionally biased region" description="Polar residues" evidence="2">
    <location>
        <begin position="689"/>
        <end position="700"/>
    </location>
</feature>
<feature type="compositionally biased region" description="Polar residues" evidence="2">
    <location>
        <begin position="1082"/>
        <end position="1101"/>
    </location>
</feature>
<feature type="compositionally biased region" description="Polar residues" evidence="2">
    <location>
        <begin position="1297"/>
        <end position="1336"/>
    </location>
</feature>
<dbReference type="SMART" id="SM00355">
    <property type="entry name" value="ZnF_C2H2"/>
    <property type="match status" value="3"/>
</dbReference>
<feature type="compositionally biased region" description="Low complexity" evidence="2">
    <location>
        <begin position="1161"/>
        <end position="1172"/>
    </location>
</feature>
<feature type="region of interest" description="Disordered" evidence="2">
    <location>
        <begin position="1292"/>
        <end position="1355"/>
    </location>
</feature>
<evidence type="ECO:0000259" key="3">
    <source>
        <dbReference type="PROSITE" id="PS50157"/>
    </source>
</evidence>